<evidence type="ECO:0000313" key="1">
    <source>
        <dbReference type="EMBL" id="GHA06702.1"/>
    </source>
</evidence>
<protein>
    <submittedName>
        <fullName evidence="1">Uncharacterized protein</fullName>
    </submittedName>
</protein>
<reference evidence="1" key="1">
    <citation type="journal article" date="2014" name="Int. J. Syst. Evol. Microbiol.">
        <title>Complete genome sequence of Corynebacterium casei LMG S-19264T (=DSM 44701T), isolated from a smear-ripened cheese.</title>
        <authorList>
            <consortium name="US DOE Joint Genome Institute (JGI-PGF)"/>
            <person name="Walter F."/>
            <person name="Albersmeier A."/>
            <person name="Kalinowski J."/>
            <person name="Ruckert C."/>
        </authorList>
    </citation>
    <scope>NUCLEOTIDE SEQUENCE</scope>
    <source>
        <strain evidence="1">KCTC 12711</strain>
    </source>
</reference>
<dbReference type="AlphaFoldDB" id="A0A918RPM9"/>
<evidence type="ECO:0000313" key="2">
    <source>
        <dbReference type="Proteomes" id="UP000614811"/>
    </source>
</evidence>
<comment type="caution">
    <text evidence="1">The sequence shown here is derived from an EMBL/GenBank/DDBJ whole genome shotgun (WGS) entry which is preliminary data.</text>
</comment>
<accession>A0A918RPM9</accession>
<organism evidence="1 2">
    <name type="scientific">Arenicella chitinivorans</name>
    <dbReference type="NCBI Taxonomy" id="1329800"/>
    <lineage>
        <taxon>Bacteria</taxon>
        <taxon>Pseudomonadati</taxon>
        <taxon>Pseudomonadota</taxon>
        <taxon>Gammaproteobacteria</taxon>
        <taxon>Arenicellales</taxon>
        <taxon>Arenicellaceae</taxon>
        <taxon>Arenicella</taxon>
    </lineage>
</organism>
<sequence length="470" mass="51440">MKALGLGIGLITLFYSLTLNAASLRATQLPNLEIEGSIAPGSRSRLEGDRVLFATEQFEGDTKVFVYDLKSYQSVDILVVPTPTNYQDNAIYTEVYSDGSVAYIVLDGDLYVSDGTKSGTTLVDQFGVYNTKDGVFNAISKGIVIDGVFYFQYSEEVASNGVFGEYAESPALWRSDGTAAGTWKYSGSDGIWTELGAFAAKNEPGSVYLFRPDSNELWKTNSNRAVIKIGQLGPTTSWSYTYNRGQQFQVVSNSQGHFFCTELDGKLHDNGALWRLSNNDSLQKLADKCVVGALTVVNDQIVYKDATGLWMTTGVAGEERQVFQFANVSNTFGQEQMCVIDNKAHAVLTSNSAHRVVSIGGNGTVSVIKQDSHDPKQRVGLVECLQDQLLVYSSPVNEYAPQPERVTHWLIEPETKAIKRLSSKKALADVYLEGLTTGRAASLGQLCTERFCLLPTWPQTLPAVLDILVN</sequence>
<name>A0A918RPM9_9GAMM</name>
<reference evidence="1" key="2">
    <citation type="submission" date="2020-09" db="EMBL/GenBank/DDBJ databases">
        <authorList>
            <person name="Sun Q."/>
            <person name="Kim S."/>
        </authorList>
    </citation>
    <scope>NUCLEOTIDE SEQUENCE</scope>
    <source>
        <strain evidence="1">KCTC 12711</strain>
    </source>
</reference>
<proteinExistence type="predicted"/>
<keyword evidence="2" id="KW-1185">Reference proteome</keyword>
<dbReference type="Proteomes" id="UP000614811">
    <property type="component" value="Unassembled WGS sequence"/>
</dbReference>
<gene>
    <name evidence="1" type="ORF">GCM10008090_15460</name>
</gene>
<dbReference type="RefSeq" id="WP_189399550.1">
    <property type="nucleotide sequence ID" value="NZ_BMXA01000002.1"/>
</dbReference>
<dbReference type="EMBL" id="BMXA01000002">
    <property type="protein sequence ID" value="GHA06702.1"/>
    <property type="molecule type" value="Genomic_DNA"/>
</dbReference>